<dbReference type="SUPFAM" id="SSF53254">
    <property type="entry name" value="Phosphoglycerate mutase-like"/>
    <property type="match status" value="1"/>
</dbReference>
<dbReference type="SMART" id="SM00855">
    <property type="entry name" value="PGAM"/>
    <property type="match status" value="1"/>
</dbReference>
<dbReference type="InterPro" id="IPR050275">
    <property type="entry name" value="PGM_Phosphatase"/>
</dbReference>
<dbReference type="EMBL" id="CP114976">
    <property type="protein sequence ID" value="WBE24558.1"/>
    <property type="molecule type" value="Genomic_DNA"/>
</dbReference>
<sequence length="204" mass="23086">MITTYIDIIRHGEPVGGRVFRGRTDHCLTERGSQQFQQRIERLGQRWQHIVSSPLLRCKQSAQWLANTQNIPLSIEANLAEIHFGEWENQLVDAVMAEQSISQMWQDPMNFCAPQGEPTAALQQRVLVAWQQLLKTHQGQRVLVVTHGGVIRMLAQHLLELTANGMSKLSLPYAAVISFKVIDSEYEGQAQQWVSLEGMDGTEL</sequence>
<organism evidence="2 3">
    <name type="scientific">Denitrificimonas caeni</name>
    <dbReference type="NCBI Taxonomy" id="521720"/>
    <lineage>
        <taxon>Bacteria</taxon>
        <taxon>Pseudomonadati</taxon>
        <taxon>Pseudomonadota</taxon>
        <taxon>Gammaproteobacteria</taxon>
        <taxon>Pseudomonadales</taxon>
        <taxon>Pseudomonadaceae</taxon>
        <taxon>Denitrificimonas</taxon>
    </lineage>
</organism>
<dbReference type="Pfam" id="PF00300">
    <property type="entry name" value="His_Phos_1"/>
    <property type="match status" value="1"/>
</dbReference>
<dbReference type="GO" id="GO:0005737">
    <property type="term" value="C:cytoplasm"/>
    <property type="evidence" value="ECO:0007669"/>
    <property type="project" value="TreeGrafter"/>
</dbReference>
<accession>A0AAE9VNL0</accession>
<reference evidence="2 3" key="1">
    <citation type="submission" date="2022-12" db="EMBL/GenBank/DDBJ databases">
        <title>Coexistence and Characterization of a Novel Tigecycline Resistance gene tet(X) variant and blaNDM-1 in a Pseudomonas caeni Isolate of Chicken Origin.</title>
        <authorList>
            <person name="Lu X."/>
            <person name="Zhang L."/>
            <person name="Li R."/>
            <person name="Wang Z."/>
        </authorList>
    </citation>
    <scope>NUCLEOTIDE SEQUENCE [LARGE SCALE GENOMIC DNA]</scope>
    <source>
        <strain evidence="2 3">CE14</strain>
    </source>
</reference>
<dbReference type="Gene3D" id="3.40.50.1240">
    <property type="entry name" value="Phosphoglycerate mutase-like"/>
    <property type="match status" value="1"/>
</dbReference>
<gene>
    <name evidence="2" type="ORF">O6P33_09275</name>
</gene>
<dbReference type="AlphaFoldDB" id="A0AAE9VNL0"/>
<dbReference type="GO" id="GO:0016791">
    <property type="term" value="F:phosphatase activity"/>
    <property type="evidence" value="ECO:0007669"/>
    <property type="project" value="TreeGrafter"/>
</dbReference>
<dbReference type="RefSeq" id="WP_269817502.1">
    <property type="nucleotide sequence ID" value="NZ_CP114976.1"/>
</dbReference>
<proteinExistence type="predicted"/>
<feature type="site" description="Transition state stabilizer" evidence="1">
    <location>
        <position position="147"/>
    </location>
</feature>
<dbReference type="KEGG" id="dce:O6P33_09275"/>
<evidence type="ECO:0000313" key="2">
    <source>
        <dbReference type="EMBL" id="WBE24558.1"/>
    </source>
</evidence>
<name>A0AAE9VNL0_9GAMM</name>
<keyword evidence="3" id="KW-1185">Reference proteome</keyword>
<dbReference type="CDD" id="cd07067">
    <property type="entry name" value="HP_PGM_like"/>
    <property type="match status" value="1"/>
</dbReference>
<dbReference type="PANTHER" id="PTHR48100:SF1">
    <property type="entry name" value="HISTIDINE PHOSPHATASE FAMILY PROTEIN-RELATED"/>
    <property type="match status" value="1"/>
</dbReference>
<dbReference type="PIRSF" id="PIRSF000709">
    <property type="entry name" value="6PFK_2-Ptase"/>
    <property type="match status" value="1"/>
</dbReference>
<dbReference type="InterPro" id="IPR029033">
    <property type="entry name" value="His_PPase_superfam"/>
</dbReference>
<dbReference type="PANTHER" id="PTHR48100">
    <property type="entry name" value="BROAD-SPECIFICITY PHOSPHATASE YOR283W-RELATED"/>
    <property type="match status" value="1"/>
</dbReference>
<protein>
    <submittedName>
        <fullName evidence="2">Histidine phosphatase family protein</fullName>
    </submittedName>
</protein>
<evidence type="ECO:0000313" key="3">
    <source>
        <dbReference type="Proteomes" id="UP001212189"/>
    </source>
</evidence>
<dbReference type="Proteomes" id="UP001212189">
    <property type="component" value="Chromosome"/>
</dbReference>
<dbReference type="InterPro" id="IPR013078">
    <property type="entry name" value="His_Pase_superF_clade-1"/>
</dbReference>
<evidence type="ECO:0000256" key="1">
    <source>
        <dbReference type="PIRSR" id="PIRSR613078-3"/>
    </source>
</evidence>